<sequence length="669" mass="72586">MLDLDVIQKVTRREERLNALSRDQVEVLARLAVSGRRVDLLIGPAGAGKTTAMRVLHRAWTDQHGHGTVVGLAPSAAAAQVLAEDLGIQCENTAKWLHEHDAGRARFCAGQLVILDEATLAGTLTVDRLTSLVADAGAKVLLVGDWAQLQSVEAGGAFTLLASVRADTPELTEVHRFTNEWEKAASLNLRFGRTEVIGRYLEHDRVRGGTTAEMIDAAYASWRADVSRGLDSVLITESTQSVTELNQRARAERLLDGDTVAGAEVNLVDGTSASEGDIVITRRNERRLQTGSGSWVCNGDRWIVQRVLTDGSICVRRLGHGGGEVDLPAAYVAERVDLGYAVTAHRAQGITIDTSHVVVTSTTTRENLYVSMTRGRRSNIAYVALDKPDDSHSTPEPNGITASTVLFGVLKHSGAELSAHQTIEAEQARWSSIAQLGAEYETIAAVAQQERWTGLLRNSGLTEDQMERILDSDSFGPLTAELRRAEAGRHDLTRLMSDLIIRRSLEDADDVGAVLISRLHHVTASAKRDSRRVEPKLIAGLIPLAVGPMGEEMATALQERQELIESRAMVLAAAAVEKDEPWLSQMGGRPMDANERKAWLRAVQTVAAYRDRYNVDADTALGGEAGTDAQKLDRARARQAVRRAQEVAANDLHDQPLRAPALGAALTMK</sequence>
<keyword evidence="2" id="KW-1185">Reference proteome</keyword>
<reference evidence="1 2" key="1">
    <citation type="submission" date="2020-10" db="EMBL/GenBank/DDBJ databases">
        <title>Nocardioides sp. isolated from sludge.</title>
        <authorList>
            <person name="Zhang X."/>
        </authorList>
    </citation>
    <scope>NUCLEOTIDE SEQUENCE [LARGE SCALE GENOMIC DNA]</scope>
    <source>
        <strain evidence="1 2">Y6</strain>
    </source>
</reference>
<dbReference type="CDD" id="cd18809">
    <property type="entry name" value="SF1_C_RecD"/>
    <property type="match status" value="1"/>
</dbReference>
<organism evidence="1 2">
    <name type="scientific">Nocardioides malaquae</name>
    <dbReference type="NCBI Taxonomy" id="2773426"/>
    <lineage>
        <taxon>Bacteria</taxon>
        <taxon>Bacillati</taxon>
        <taxon>Actinomycetota</taxon>
        <taxon>Actinomycetes</taxon>
        <taxon>Propionibacteriales</taxon>
        <taxon>Nocardioidaceae</taxon>
        <taxon>Nocardioides</taxon>
    </lineage>
</organism>
<dbReference type="RefSeq" id="WP_193637602.1">
    <property type="nucleotide sequence ID" value="NZ_JADCSA010000005.1"/>
</dbReference>
<dbReference type="EMBL" id="JADCSA010000005">
    <property type="protein sequence ID" value="MBE7324260.1"/>
    <property type="molecule type" value="Genomic_DNA"/>
</dbReference>
<evidence type="ECO:0000313" key="2">
    <source>
        <dbReference type="Proteomes" id="UP000756387"/>
    </source>
</evidence>
<accession>A0ABR9RS96</accession>
<dbReference type="SUPFAM" id="SSF52540">
    <property type="entry name" value="P-loop containing nucleoside triphosphate hydrolases"/>
    <property type="match status" value="2"/>
</dbReference>
<dbReference type="Proteomes" id="UP000756387">
    <property type="component" value="Unassembled WGS sequence"/>
</dbReference>
<dbReference type="Gene3D" id="3.40.50.300">
    <property type="entry name" value="P-loop containing nucleotide triphosphate hydrolases"/>
    <property type="match status" value="2"/>
</dbReference>
<proteinExistence type="predicted"/>
<evidence type="ECO:0000313" key="1">
    <source>
        <dbReference type="EMBL" id="MBE7324260.1"/>
    </source>
</evidence>
<dbReference type="InterPro" id="IPR027417">
    <property type="entry name" value="P-loop_NTPase"/>
</dbReference>
<dbReference type="Gene3D" id="2.30.30.940">
    <property type="match status" value="1"/>
</dbReference>
<protein>
    <submittedName>
        <fullName evidence="1">AAA family ATPase</fullName>
    </submittedName>
</protein>
<dbReference type="Pfam" id="PF13604">
    <property type="entry name" value="AAA_30"/>
    <property type="match status" value="1"/>
</dbReference>
<name>A0ABR9RS96_9ACTN</name>
<gene>
    <name evidence="1" type="ORF">IEQ44_06315</name>
</gene>
<comment type="caution">
    <text evidence="1">The sequence shown here is derived from an EMBL/GenBank/DDBJ whole genome shotgun (WGS) entry which is preliminary data.</text>
</comment>